<comment type="caution">
    <text evidence="1">The sequence shown here is derived from an EMBL/GenBank/DDBJ whole genome shotgun (WGS) entry which is preliminary data.</text>
</comment>
<dbReference type="PATRIC" id="fig|336566.3.peg.2372"/>
<evidence type="ECO:0000313" key="2">
    <source>
        <dbReference type="Proteomes" id="UP000050956"/>
    </source>
</evidence>
<accession>A0A0R0CZ65</accession>
<dbReference type="EMBL" id="LDJM01000043">
    <property type="protein sequence ID" value="KRG74416.1"/>
    <property type="molecule type" value="Genomic_DNA"/>
</dbReference>
<dbReference type="Proteomes" id="UP000050956">
    <property type="component" value="Unassembled WGS sequence"/>
</dbReference>
<keyword evidence="2" id="KW-1185">Reference proteome</keyword>
<sequence length="149" mass="16470">MSTAQAGLGGATGSPLPVQLDVKQSVAEQLAQVEAAINSEDYSELAADDRAALREALGRIRNNVPASGSVEQLSPDLRTAVFNDQELVNMIMTRAHADSRMVCERVRTTGSNRREQVCMTLGQRRQMREESRDVLRNWHNVNPKRPGEL</sequence>
<proteinExistence type="predicted"/>
<dbReference type="AlphaFoldDB" id="A0A0R0CZ65"/>
<organism evidence="1 2">
    <name type="scientific">Stenotrophomonas ginsengisoli</name>
    <dbReference type="NCBI Taxonomy" id="336566"/>
    <lineage>
        <taxon>Bacteria</taxon>
        <taxon>Pseudomonadati</taxon>
        <taxon>Pseudomonadota</taxon>
        <taxon>Gammaproteobacteria</taxon>
        <taxon>Lysobacterales</taxon>
        <taxon>Lysobacteraceae</taxon>
        <taxon>Stenotrophomonas</taxon>
    </lineage>
</organism>
<name>A0A0R0CZ65_9GAMM</name>
<reference evidence="1 2" key="1">
    <citation type="submission" date="2015-05" db="EMBL/GenBank/DDBJ databases">
        <title>Genome sequencing and analysis of members of genus Stenotrophomonas.</title>
        <authorList>
            <person name="Patil P.P."/>
            <person name="Midha S."/>
            <person name="Patil P.B."/>
        </authorList>
    </citation>
    <scope>NUCLEOTIDE SEQUENCE [LARGE SCALE GENOMIC DNA]</scope>
    <source>
        <strain evidence="1 2">DSM 24757</strain>
    </source>
</reference>
<evidence type="ECO:0000313" key="1">
    <source>
        <dbReference type="EMBL" id="KRG74416.1"/>
    </source>
</evidence>
<gene>
    <name evidence="1" type="ORF">ABB30_14025</name>
</gene>
<protein>
    <submittedName>
        <fullName evidence="1">Uncharacterized protein</fullName>
    </submittedName>
</protein>